<sequence length="666" mass="71849">MALLRLRLWLFCCGCAHAATFLPSSRFGANRILTPSPSSSLPRAPRRALVHAGAMRPQRAVVIGAGVGGLYVAAALARAGVNVTLVEQNDERCAGGRLACETVRGSNGREYRFETGPSLLLLPRVFRGALEALGLRSEELLRLRKARAPPSLEARHAAGVAEACLTAADRPQVRPAYSVHFADGGPTPLKLGGGATDEAELRAAMEEVERGSYQRMRGYMVGARANLRAGLPIFIREQLGWDELATLPGFLRAATLGGDVNELTLLRDWPLRQHGAQLRDCFASPRHRALMSFQDLYIGLPPDEAPAVFSLLQAIELSEADDDSEDNGVFYPLGGWGTIRDALLHACKSSGVNLSFKTKVSAIRVENGVCTGVECQSTTADGSWGPNGEPPGAATAIARDGMFLIDADCVICNADLTAAEALLPAGVRRSGYSERSEISSASTRNRTDLNVDGRQWRFSSSTITFLFGLDMRYDELTHHNVFLGDDASWNGLFDAAAFESWGSRPKDATFHFYVHAPSRTDSGAVGVETDDAIMVLVPVPPIDERLQGSALDAAVLRQTRRARSGVISAFEKAGLHDFKSHIVCERVRTPPGWRNSYGLRRGAVFGLSHSLNQLSLLRPSRRHPGIRGLHWVGASTRPGNGVPLVLIGAEKVAAEALQDLQSVRLP</sequence>
<feature type="chain" id="PRO_5044346588" description="Amine oxidase domain-containing protein" evidence="1">
    <location>
        <begin position="19"/>
        <end position="666"/>
    </location>
</feature>
<evidence type="ECO:0008006" key="4">
    <source>
        <dbReference type="Google" id="ProtNLM"/>
    </source>
</evidence>
<dbReference type="Gene3D" id="3.50.50.60">
    <property type="entry name" value="FAD/NAD(P)-binding domain"/>
    <property type="match status" value="2"/>
</dbReference>
<evidence type="ECO:0000313" key="2">
    <source>
        <dbReference type="EMBL" id="KAL1529377.1"/>
    </source>
</evidence>
<protein>
    <recommendedName>
        <fullName evidence="4">Amine oxidase domain-containing protein</fullName>
    </recommendedName>
</protein>
<dbReference type="Proteomes" id="UP001515480">
    <property type="component" value="Unassembled WGS sequence"/>
</dbReference>
<feature type="signal peptide" evidence="1">
    <location>
        <begin position="1"/>
        <end position="18"/>
    </location>
</feature>
<proteinExistence type="predicted"/>
<keyword evidence="1" id="KW-0732">Signal</keyword>
<keyword evidence="3" id="KW-1185">Reference proteome</keyword>
<dbReference type="PANTHER" id="PTHR43734:SF1">
    <property type="entry name" value="PHYTOENE DESATURASE"/>
    <property type="match status" value="1"/>
</dbReference>
<dbReference type="Pfam" id="PF13450">
    <property type="entry name" value="NAD_binding_8"/>
    <property type="match status" value="1"/>
</dbReference>
<evidence type="ECO:0000256" key="1">
    <source>
        <dbReference type="SAM" id="SignalP"/>
    </source>
</evidence>
<reference evidence="2 3" key="1">
    <citation type="journal article" date="2024" name="Science">
        <title>Giant polyketide synthase enzymes in the biosynthesis of giant marine polyether toxins.</title>
        <authorList>
            <person name="Fallon T.R."/>
            <person name="Shende V.V."/>
            <person name="Wierzbicki I.H."/>
            <person name="Pendleton A.L."/>
            <person name="Watervoot N.F."/>
            <person name="Auber R.P."/>
            <person name="Gonzalez D.J."/>
            <person name="Wisecaver J.H."/>
            <person name="Moore B.S."/>
        </authorList>
    </citation>
    <scope>NUCLEOTIDE SEQUENCE [LARGE SCALE GENOMIC DNA]</scope>
    <source>
        <strain evidence="2 3">12B1</strain>
    </source>
</reference>
<dbReference type="AlphaFoldDB" id="A0AB34K7T3"/>
<dbReference type="PANTHER" id="PTHR43734">
    <property type="entry name" value="PHYTOENE DESATURASE"/>
    <property type="match status" value="1"/>
</dbReference>
<dbReference type="InterPro" id="IPR036188">
    <property type="entry name" value="FAD/NAD-bd_sf"/>
</dbReference>
<evidence type="ECO:0000313" key="3">
    <source>
        <dbReference type="Proteomes" id="UP001515480"/>
    </source>
</evidence>
<comment type="caution">
    <text evidence="2">The sequence shown here is derived from an EMBL/GenBank/DDBJ whole genome shotgun (WGS) entry which is preliminary data.</text>
</comment>
<gene>
    <name evidence="2" type="ORF">AB1Y20_000329</name>
</gene>
<name>A0AB34K7T3_PRYPA</name>
<dbReference type="SUPFAM" id="SSF51905">
    <property type="entry name" value="FAD/NAD(P)-binding domain"/>
    <property type="match status" value="1"/>
</dbReference>
<organism evidence="2 3">
    <name type="scientific">Prymnesium parvum</name>
    <name type="common">Toxic golden alga</name>
    <dbReference type="NCBI Taxonomy" id="97485"/>
    <lineage>
        <taxon>Eukaryota</taxon>
        <taxon>Haptista</taxon>
        <taxon>Haptophyta</taxon>
        <taxon>Prymnesiophyceae</taxon>
        <taxon>Prymnesiales</taxon>
        <taxon>Prymnesiaceae</taxon>
        <taxon>Prymnesium</taxon>
    </lineage>
</organism>
<dbReference type="EMBL" id="JBGBPQ010000001">
    <property type="protein sequence ID" value="KAL1529377.1"/>
    <property type="molecule type" value="Genomic_DNA"/>
</dbReference>
<accession>A0AB34K7T3</accession>